<dbReference type="AlphaFoldDB" id="A0AAN6PJC8"/>
<name>A0AAN6PJC8_9PEZI</name>
<keyword evidence="4" id="KW-1185">Reference proteome</keyword>
<organism evidence="3 4">
    <name type="scientific">Parachaetomium inaequale</name>
    <dbReference type="NCBI Taxonomy" id="2588326"/>
    <lineage>
        <taxon>Eukaryota</taxon>
        <taxon>Fungi</taxon>
        <taxon>Dikarya</taxon>
        <taxon>Ascomycota</taxon>
        <taxon>Pezizomycotina</taxon>
        <taxon>Sordariomycetes</taxon>
        <taxon>Sordariomycetidae</taxon>
        <taxon>Sordariales</taxon>
        <taxon>Chaetomiaceae</taxon>
        <taxon>Parachaetomium</taxon>
    </lineage>
</organism>
<gene>
    <name evidence="3" type="ORF">C8A01DRAFT_33833</name>
</gene>
<dbReference type="GO" id="GO:0003824">
    <property type="term" value="F:catalytic activity"/>
    <property type="evidence" value="ECO:0007669"/>
    <property type="project" value="InterPro"/>
</dbReference>
<keyword evidence="1" id="KW-0479">Metal-binding</keyword>
<dbReference type="InterPro" id="IPR015813">
    <property type="entry name" value="Pyrv/PenolPyrv_kinase-like_dom"/>
</dbReference>
<reference evidence="4" key="1">
    <citation type="journal article" date="2023" name="Mol. Phylogenet. Evol.">
        <title>Genome-scale phylogeny and comparative genomics of the fungal order Sordariales.</title>
        <authorList>
            <person name="Hensen N."/>
            <person name="Bonometti L."/>
            <person name="Westerberg I."/>
            <person name="Brannstrom I.O."/>
            <person name="Guillou S."/>
            <person name="Cros-Aarteil S."/>
            <person name="Calhoun S."/>
            <person name="Haridas S."/>
            <person name="Kuo A."/>
            <person name="Mondo S."/>
            <person name="Pangilinan J."/>
            <person name="Riley R."/>
            <person name="LaButti K."/>
            <person name="Andreopoulos B."/>
            <person name="Lipzen A."/>
            <person name="Chen C."/>
            <person name="Yan M."/>
            <person name="Daum C."/>
            <person name="Ng V."/>
            <person name="Clum A."/>
            <person name="Steindorff A."/>
            <person name="Ohm R.A."/>
            <person name="Martin F."/>
            <person name="Silar P."/>
            <person name="Natvig D.O."/>
            <person name="Lalanne C."/>
            <person name="Gautier V."/>
            <person name="Ament-Velasquez S.L."/>
            <person name="Kruys A."/>
            <person name="Hutchinson M.I."/>
            <person name="Powell A.J."/>
            <person name="Barry K."/>
            <person name="Miller A.N."/>
            <person name="Grigoriev I.V."/>
            <person name="Debuchy R."/>
            <person name="Gladieux P."/>
            <person name="Hiltunen Thoren M."/>
            <person name="Johannesson H."/>
        </authorList>
    </citation>
    <scope>NUCLEOTIDE SEQUENCE [LARGE SCALE GENOMIC DNA]</scope>
    <source>
        <strain evidence="4">CBS 284.82</strain>
    </source>
</reference>
<evidence type="ECO:0000313" key="3">
    <source>
        <dbReference type="EMBL" id="KAK4042069.1"/>
    </source>
</evidence>
<feature type="domain" description="HpcH/HpaI aldolase/citrate lyase" evidence="2">
    <location>
        <begin position="9"/>
        <end position="51"/>
    </location>
</feature>
<dbReference type="InterPro" id="IPR040442">
    <property type="entry name" value="Pyrv_kinase-like_dom_sf"/>
</dbReference>
<dbReference type="SUPFAM" id="SSF51621">
    <property type="entry name" value="Phosphoenolpyruvate/pyruvate domain"/>
    <property type="match status" value="1"/>
</dbReference>
<evidence type="ECO:0000256" key="1">
    <source>
        <dbReference type="ARBA" id="ARBA00022723"/>
    </source>
</evidence>
<evidence type="ECO:0000313" key="4">
    <source>
        <dbReference type="Proteomes" id="UP001303115"/>
    </source>
</evidence>
<dbReference type="Proteomes" id="UP001303115">
    <property type="component" value="Unassembled WGS sequence"/>
</dbReference>
<dbReference type="Gene3D" id="3.20.20.60">
    <property type="entry name" value="Phosphoenolpyruvate-binding domains"/>
    <property type="match status" value="1"/>
</dbReference>
<dbReference type="EMBL" id="MU854346">
    <property type="protein sequence ID" value="KAK4042069.1"/>
    <property type="molecule type" value="Genomic_DNA"/>
</dbReference>
<evidence type="ECO:0000259" key="2">
    <source>
        <dbReference type="Pfam" id="PF03328"/>
    </source>
</evidence>
<dbReference type="GO" id="GO:0046872">
    <property type="term" value="F:metal ion binding"/>
    <property type="evidence" value="ECO:0007669"/>
    <property type="project" value="UniProtKB-KW"/>
</dbReference>
<protein>
    <recommendedName>
        <fullName evidence="2">HpcH/HpaI aldolase/citrate lyase domain-containing protein</fullName>
    </recommendedName>
</protein>
<sequence length="78" mass="8827">MAPLPALRRAMLYVPASSPRYLAKSLTLTADNVTYDLEDSVVPSKKIKARTAPRRPLPALGDGHRQQHRQVLWLHWQA</sequence>
<comment type="caution">
    <text evidence="3">The sequence shown here is derived from an EMBL/GenBank/DDBJ whole genome shotgun (WGS) entry which is preliminary data.</text>
</comment>
<dbReference type="InterPro" id="IPR005000">
    <property type="entry name" value="Aldolase/citrate-lyase_domain"/>
</dbReference>
<dbReference type="Pfam" id="PF03328">
    <property type="entry name" value="HpcH_HpaI"/>
    <property type="match status" value="1"/>
</dbReference>
<proteinExistence type="predicted"/>
<accession>A0AAN6PJC8</accession>